<evidence type="ECO:0000313" key="2">
    <source>
        <dbReference type="Proteomes" id="UP000186817"/>
    </source>
</evidence>
<dbReference type="Gene3D" id="2.60.120.260">
    <property type="entry name" value="Galactose-binding domain-like"/>
    <property type="match status" value="1"/>
</dbReference>
<reference evidence="1 2" key="1">
    <citation type="submission" date="2016-02" db="EMBL/GenBank/DDBJ databases">
        <title>Genome analysis of coral dinoflagellate symbionts highlights evolutionary adaptations to a symbiotic lifestyle.</title>
        <authorList>
            <person name="Aranda M."/>
            <person name="Li Y."/>
            <person name="Liew Y.J."/>
            <person name="Baumgarten S."/>
            <person name="Simakov O."/>
            <person name="Wilson M."/>
            <person name="Piel J."/>
            <person name="Ashoor H."/>
            <person name="Bougouffa S."/>
            <person name="Bajic V.B."/>
            <person name="Ryu T."/>
            <person name="Ravasi T."/>
            <person name="Bayer T."/>
            <person name="Micklem G."/>
            <person name="Kim H."/>
            <person name="Bhak J."/>
            <person name="Lajeunesse T.C."/>
            <person name="Voolstra C.R."/>
        </authorList>
    </citation>
    <scope>NUCLEOTIDE SEQUENCE [LARGE SCALE GENOMIC DNA]</scope>
    <source>
        <strain evidence="1 2">CCMP2467</strain>
    </source>
</reference>
<dbReference type="Proteomes" id="UP000186817">
    <property type="component" value="Unassembled WGS sequence"/>
</dbReference>
<keyword evidence="2" id="KW-1185">Reference proteome</keyword>
<gene>
    <name evidence="1" type="ORF">AK812_SmicGene31675</name>
</gene>
<dbReference type="AlphaFoldDB" id="A0A1Q9CW18"/>
<name>A0A1Q9CW18_SYMMI</name>
<protein>
    <submittedName>
        <fullName evidence="1">Uncharacterized protein</fullName>
    </submittedName>
</protein>
<dbReference type="OrthoDB" id="406832at2759"/>
<sequence length="199" mass="22079">MQYLSYLMSLFVVQGAAQRFCPYRYVMLQVHACNGESQSAWSVAGLAFRDDTGKVVEVPATRSSAYLYRGRARIPASFGFTGTEPWNVLDGNPFTILQVDETYSLDGEIADGRDLSRPTLAAMLVIDLQVAQQVVSYTMISRRDGHDDTHPRRWTLRGSNDLTSWANLSSYDLETKPFPEGEVGFGKAFSGDLACGELE</sequence>
<accession>A0A1Q9CW18</accession>
<dbReference type="EMBL" id="LSRX01000878">
    <property type="protein sequence ID" value="OLP87133.1"/>
    <property type="molecule type" value="Genomic_DNA"/>
</dbReference>
<evidence type="ECO:0000313" key="1">
    <source>
        <dbReference type="EMBL" id="OLP87133.1"/>
    </source>
</evidence>
<organism evidence="1 2">
    <name type="scientific">Symbiodinium microadriaticum</name>
    <name type="common">Dinoflagellate</name>
    <name type="synonym">Zooxanthella microadriatica</name>
    <dbReference type="NCBI Taxonomy" id="2951"/>
    <lineage>
        <taxon>Eukaryota</taxon>
        <taxon>Sar</taxon>
        <taxon>Alveolata</taxon>
        <taxon>Dinophyceae</taxon>
        <taxon>Suessiales</taxon>
        <taxon>Symbiodiniaceae</taxon>
        <taxon>Symbiodinium</taxon>
    </lineage>
</organism>
<proteinExistence type="predicted"/>
<comment type="caution">
    <text evidence="1">The sequence shown here is derived from an EMBL/GenBank/DDBJ whole genome shotgun (WGS) entry which is preliminary data.</text>
</comment>